<dbReference type="EMBL" id="HACG01022059">
    <property type="protein sequence ID" value="CEK68924.1"/>
    <property type="molecule type" value="Transcribed_RNA"/>
</dbReference>
<sequence>MASQNKNYEKCDKERNVPPEEELHEPELLPFVRVPCQTYKMTLSLKPPRPKTPVPEPEMPENVCPAPFKPPCCKTE</sequence>
<organism evidence="2">
    <name type="scientific">Arion vulgaris</name>
    <dbReference type="NCBI Taxonomy" id="1028688"/>
    <lineage>
        <taxon>Eukaryota</taxon>
        <taxon>Metazoa</taxon>
        <taxon>Spiralia</taxon>
        <taxon>Lophotrochozoa</taxon>
        <taxon>Mollusca</taxon>
        <taxon>Gastropoda</taxon>
        <taxon>Heterobranchia</taxon>
        <taxon>Euthyneura</taxon>
        <taxon>Panpulmonata</taxon>
        <taxon>Eupulmonata</taxon>
        <taxon>Stylommatophora</taxon>
        <taxon>Helicina</taxon>
        <taxon>Arionoidea</taxon>
        <taxon>Arionidae</taxon>
        <taxon>Arion</taxon>
    </lineage>
</organism>
<dbReference type="AlphaFoldDB" id="A0A0B6ZJY7"/>
<feature type="compositionally biased region" description="Basic and acidic residues" evidence="1">
    <location>
        <begin position="7"/>
        <end position="18"/>
    </location>
</feature>
<proteinExistence type="predicted"/>
<reference evidence="2" key="1">
    <citation type="submission" date="2014-12" db="EMBL/GenBank/DDBJ databases">
        <title>Insight into the proteome of Arion vulgaris.</title>
        <authorList>
            <person name="Aradska J."/>
            <person name="Bulat T."/>
            <person name="Smidak R."/>
            <person name="Sarate P."/>
            <person name="Gangsoo J."/>
            <person name="Sialana F."/>
            <person name="Bilban M."/>
            <person name="Lubec G."/>
        </authorList>
    </citation>
    <scope>NUCLEOTIDE SEQUENCE</scope>
    <source>
        <tissue evidence="2">Skin</tissue>
    </source>
</reference>
<feature type="region of interest" description="Disordered" evidence="1">
    <location>
        <begin position="1"/>
        <end position="24"/>
    </location>
</feature>
<evidence type="ECO:0000256" key="1">
    <source>
        <dbReference type="SAM" id="MobiDB-lite"/>
    </source>
</evidence>
<protein>
    <submittedName>
        <fullName evidence="2">Uncharacterized protein</fullName>
    </submittedName>
</protein>
<evidence type="ECO:0000313" key="2">
    <source>
        <dbReference type="EMBL" id="CEK68924.1"/>
    </source>
</evidence>
<accession>A0A0B6ZJY7</accession>
<gene>
    <name evidence="2" type="primary">ORF68278</name>
</gene>
<name>A0A0B6ZJY7_9EUPU</name>